<organism evidence="5">
    <name type="scientific">candidate division WOR-3 bacterium</name>
    <dbReference type="NCBI Taxonomy" id="2052148"/>
    <lineage>
        <taxon>Bacteria</taxon>
        <taxon>Bacteria division WOR-3</taxon>
    </lineage>
</organism>
<name>A0A7V0T4Y5_UNCW3</name>
<dbReference type="InterPro" id="IPR038490">
    <property type="entry name" value="Gingipain_propep_sf"/>
</dbReference>
<evidence type="ECO:0000313" key="5">
    <source>
        <dbReference type="EMBL" id="HDQ99284.1"/>
    </source>
</evidence>
<evidence type="ECO:0000256" key="2">
    <source>
        <dbReference type="SAM" id="MobiDB-lite"/>
    </source>
</evidence>
<protein>
    <recommendedName>
        <fullName evidence="4">Gingipain domain-containing protein</fullName>
    </recommendedName>
</protein>
<dbReference type="Pfam" id="PF01364">
    <property type="entry name" value="Peptidase_C25"/>
    <property type="match status" value="1"/>
</dbReference>
<dbReference type="Gene3D" id="2.60.40.3800">
    <property type="match status" value="1"/>
</dbReference>
<comment type="caution">
    <text evidence="5">The sequence shown here is derived from an EMBL/GenBank/DDBJ whole genome shotgun (WGS) entry which is preliminary data.</text>
</comment>
<dbReference type="Gene3D" id="3.40.50.1460">
    <property type="match status" value="1"/>
</dbReference>
<evidence type="ECO:0000256" key="1">
    <source>
        <dbReference type="ARBA" id="ARBA00022729"/>
    </source>
</evidence>
<dbReference type="InterPro" id="IPR013783">
    <property type="entry name" value="Ig-like_fold"/>
</dbReference>
<dbReference type="Gene3D" id="3.40.50.10390">
    <property type="entry name" value="Gingipain r, domain 1"/>
    <property type="match status" value="1"/>
</dbReference>
<feature type="signal peptide" evidence="3">
    <location>
        <begin position="1"/>
        <end position="20"/>
    </location>
</feature>
<dbReference type="SUPFAM" id="SSF52129">
    <property type="entry name" value="Caspase-like"/>
    <property type="match status" value="1"/>
</dbReference>
<reference evidence="5" key="1">
    <citation type="journal article" date="2020" name="mSystems">
        <title>Genome- and Community-Level Interaction Insights into Carbon Utilization and Element Cycling Functions of Hydrothermarchaeota in Hydrothermal Sediment.</title>
        <authorList>
            <person name="Zhou Z."/>
            <person name="Liu Y."/>
            <person name="Xu W."/>
            <person name="Pan J."/>
            <person name="Luo Z.H."/>
            <person name="Li M."/>
        </authorList>
    </citation>
    <scope>NUCLEOTIDE SEQUENCE [LARGE SCALE GENOMIC DNA]</scope>
    <source>
        <strain evidence="5">SpSt-1182</strain>
    </source>
</reference>
<feature type="compositionally biased region" description="Pro residues" evidence="2">
    <location>
        <begin position="93"/>
        <end position="106"/>
    </location>
</feature>
<dbReference type="GO" id="GO:0006508">
    <property type="term" value="P:proteolysis"/>
    <property type="evidence" value="ECO:0007669"/>
    <property type="project" value="InterPro"/>
</dbReference>
<feature type="non-terminal residue" evidence="5">
    <location>
        <position position="870"/>
    </location>
</feature>
<evidence type="ECO:0000259" key="4">
    <source>
        <dbReference type="Pfam" id="PF01364"/>
    </source>
</evidence>
<keyword evidence="1 3" id="KW-0732">Signal</keyword>
<feature type="domain" description="Gingipain" evidence="4">
    <location>
        <begin position="215"/>
        <end position="569"/>
    </location>
</feature>
<dbReference type="InterPro" id="IPR001769">
    <property type="entry name" value="Gingipain"/>
</dbReference>
<gene>
    <name evidence="5" type="ORF">ENN51_03235</name>
</gene>
<dbReference type="GO" id="GO:0008234">
    <property type="term" value="F:cysteine-type peptidase activity"/>
    <property type="evidence" value="ECO:0007669"/>
    <property type="project" value="InterPro"/>
</dbReference>
<sequence length="870" mass="93967">MKFCALVLLPLLALAGSYSHDVTISEAELSFSRFEGWDVVELGRGILTAAPGRPALPVVPVTLVVPAGARVTSVEVTALESKALTGGFRIAPTPEPHPLSKPARPPVPPDPAVYDAPGSWPPGPLADWRTGNATGFRLVAVQVSPLAWRPADGRLTLHRRLRITVRWDDDISPIALTPGQRDRARDGLRTLVANPEWLRTWSPPAAERDLPEIDYLIVTGERFVESFRPFADYRTARGLRAEIRTVEWVSGRYPGRDLQEKTRNMIKDLYENRGLSYVLLAGDNAIVPCRKIRVRVGGEVGDVPTDLYFADLDFSWDSNNNNIFGEPEDSVDFYADVTVGRASMDNEAEVASFISKVMTYENDPDPGFITRALFPSGWLWHSVNYHGRFVHDSVIGILPQGWTATQLINPASARVVSDSFNRGYAIFDPCGHGNETGVYCETGPSIYTSSYARSQTNDRRFSVMTSIACTPGNFEAEDCIAEIAHNAPDGGCIAVKMNSRYGWGTPPSMGPSEKLVIRFYDQWLVEGENILGAAHHRGLEVYAGAALYDQLWRWCMTEFNLFGDPAIDLWTAPPAPLALAADSVFPTGAGTLTVRVTDGDAPVSGALVCAWKGDEVHATGWTDASGQARLAVHPLTTGELVLTATGHDLLAAACTVRVIEGAPEPVLVHAGADVCDAGQPRENGIFEPGETVTLTLAVRNIGRTASSGGTVLIRGLSPGLVATDSTASIGPIAAGDSAATSDLRLRAAPDIAPGSRAEVYAALNADGRTWEFCFDVPVGHPGRVAAEVDTGACALTLTARGNIGFDNEDGRHGRGFRFPKEDTSCLNVAGFTFGNAADYVADRFYTLSPFEHDRDWVMTESLYAEAPRWG</sequence>
<dbReference type="InterPro" id="IPR029030">
    <property type="entry name" value="Caspase-like_dom_sf"/>
</dbReference>
<accession>A0A7V0T4Y5</accession>
<evidence type="ECO:0000256" key="3">
    <source>
        <dbReference type="SAM" id="SignalP"/>
    </source>
</evidence>
<dbReference type="EMBL" id="DSBX01000128">
    <property type="protein sequence ID" value="HDQ99284.1"/>
    <property type="molecule type" value="Genomic_DNA"/>
</dbReference>
<dbReference type="Proteomes" id="UP000885672">
    <property type="component" value="Unassembled WGS sequence"/>
</dbReference>
<dbReference type="InterPro" id="IPR029031">
    <property type="entry name" value="Gingipain_N_sf"/>
</dbReference>
<dbReference type="Gene3D" id="2.60.40.10">
    <property type="entry name" value="Immunoglobulins"/>
    <property type="match status" value="1"/>
</dbReference>
<feature type="chain" id="PRO_5031002318" description="Gingipain domain-containing protein" evidence="3">
    <location>
        <begin position="21"/>
        <end position="870"/>
    </location>
</feature>
<feature type="region of interest" description="Disordered" evidence="2">
    <location>
        <begin position="87"/>
        <end position="106"/>
    </location>
</feature>
<dbReference type="AlphaFoldDB" id="A0A7V0T4Y5"/>
<proteinExistence type="predicted"/>